<comment type="function">
    <text evidence="9 10">Involved in mercury resistance. Acts as a mercury scavenger that specifically binds to a mercuric ion in the periplasm and probably passes it to the cytoplasmic mercuric reductase MerA via the mercuric transport protein MerT.</text>
</comment>
<organism evidence="13 14">
    <name type="scientific">Edaphobacter modestus</name>
    <dbReference type="NCBI Taxonomy" id="388466"/>
    <lineage>
        <taxon>Bacteria</taxon>
        <taxon>Pseudomonadati</taxon>
        <taxon>Acidobacteriota</taxon>
        <taxon>Terriglobia</taxon>
        <taxon>Terriglobales</taxon>
        <taxon>Acidobacteriaceae</taxon>
        <taxon>Edaphobacter</taxon>
    </lineage>
</organism>
<feature type="signal peptide" evidence="11">
    <location>
        <begin position="1"/>
        <end position="21"/>
    </location>
</feature>
<dbReference type="PROSITE" id="PS01047">
    <property type="entry name" value="HMA_1"/>
    <property type="match status" value="1"/>
</dbReference>
<dbReference type="PROSITE" id="PS50846">
    <property type="entry name" value="HMA_2"/>
    <property type="match status" value="1"/>
</dbReference>
<dbReference type="Proteomes" id="UP000292958">
    <property type="component" value="Unassembled WGS sequence"/>
</dbReference>
<dbReference type="AlphaFoldDB" id="A0A4Q7Z2B4"/>
<dbReference type="InterPro" id="IPR001802">
    <property type="entry name" value="MerP/CopZ"/>
</dbReference>
<comment type="subunit">
    <text evidence="3">Monomer.</text>
</comment>
<dbReference type="EMBL" id="SHKW01000001">
    <property type="protein sequence ID" value="RZU43695.1"/>
    <property type="molecule type" value="Genomic_DNA"/>
</dbReference>
<evidence type="ECO:0000256" key="6">
    <source>
        <dbReference type="ARBA" id="ARBA00022729"/>
    </source>
</evidence>
<proteinExistence type="inferred from homology"/>
<accession>A0A4Q7Z2B4</accession>
<keyword evidence="7 10" id="KW-0574">Periplasm</keyword>
<evidence type="ECO:0000256" key="9">
    <source>
        <dbReference type="ARBA" id="ARBA00045344"/>
    </source>
</evidence>
<gene>
    <name evidence="10" type="primary">merP</name>
    <name evidence="13" type="ORF">BDD14_5393</name>
</gene>
<sequence>MKLLHGAIATVLFAVSSPLWAAPKSVTLAVPGMTCPTCPVTIKKALMKEQGVASVTVRYEKKELIVSFDDAKTTPDAIMKSTAAVGFPSQIAR</sequence>
<dbReference type="NCBIfam" id="TIGR02052">
    <property type="entry name" value="MerP"/>
    <property type="match status" value="1"/>
</dbReference>
<evidence type="ECO:0000313" key="13">
    <source>
        <dbReference type="EMBL" id="RZU43695.1"/>
    </source>
</evidence>
<keyword evidence="5 10" id="KW-0479">Metal-binding</keyword>
<dbReference type="Gene3D" id="3.30.70.100">
    <property type="match status" value="1"/>
</dbReference>
<evidence type="ECO:0000256" key="2">
    <source>
        <dbReference type="ARBA" id="ARBA00005938"/>
    </source>
</evidence>
<dbReference type="GO" id="GO:0015097">
    <property type="term" value="F:mercury ion transmembrane transporter activity"/>
    <property type="evidence" value="ECO:0007669"/>
    <property type="project" value="UniProtKB-UniRule"/>
</dbReference>
<dbReference type="PRINTS" id="PR00946">
    <property type="entry name" value="HGSCAVENGER"/>
</dbReference>
<dbReference type="InterPro" id="IPR036163">
    <property type="entry name" value="HMA_dom_sf"/>
</dbReference>
<feature type="domain" description="HMA" evidence="12">
    <location>
        <begin position="24"/>
        <end position="90"/>
    </location>
</feature>
<dbReference type="SUPFAM" id="SSF55008">
    <property type="entry name" value="HMA, heavy metal-associated domain"/>
    <property type="match status" value="1"/>
</dbReference>
<dbReference type="InterPro" id="IPR017969">
    <property type="entry name" value="Heavy-metal-associated_CS"/>
</dbReference>
<evidence type="ECO:0000256" key="8">
    <source>
        <dbReference type="ARBA" id="ARBA00022914"/>
    </source>
</evidence>
<feature type="chain" id="PRO_5020196605" description="Periplasmic mercury ion-binding protein" evidence="11">
    <location>
        <begin position="22"/>
        <end position="93"/>
    </location>
</feature>
<dbReference type="OrthoDB" id="7205933at2"/>
<dbReference type="CDD" id="cd00371">
    <property type="entry name" value="HMA"/>
    <property type="match status" value="1"/>
</dbReference>
<dbReference type="InterPro" id="IPR011795">
    <property type="entry name" value="MerP"/>
</dbReference>
<evidence type="ECO:0000256" key="1">
    <source>
        <dbReference type="ARBA" id="ARBA00004418"/>
    </source>
</evidence>
<evidence type="ECO:0000256" key="10">
    <source>
        <dbReference type="RuleBase" id="RU361212"/>
    </source>
</evidence>
<dbReference type="InterPro" id="IPR006121">
    <property type="entry name" value="HMA_dom"/>
</dbReference>
<dbReference type="RefSeq" id="WP_130422447.1">
    <property type="nucleotide sequence ID" value="NZ_SHKW01000001.1"/>
</dbReference>
<keyword evidence="14" id="KW-1185">Reference proteome</keyword>
<keyword evidence="4 10" id="KW-0475">Mercuric resistance</keyword>
<evidence type="ECO:0000256" key="5">
    <source>
        <dbReference type="ARBA" id="ARBA00022723"/>
    </source>
</evidence>
<evidence type="ECO:0000256" key="4">
    <source>
        <dbReference type="ARBA" id="ARBA00022466"/>
    </source>
</evidence>
<reference evidence="13 14" key="1">
    <citation type="submission" date="2019-02" db="EMBL/GenBank/DDBJ databases">
        <title>Genomic Encyclopedia of Archaeal and Bacterial Type Strains, Phase II (KMG-II): from individual species to whole genera.</title>
        <authorList>
            <person name="Goeker M."/>
        </authorList>
    </citation>
    <scope>NUCLEOTIDE SEQUENCE [LARGE SCALE GENOMIC DNA]</scope>
    <source>
        <strain evidence="13 14">DSM 18101</strain>
    </source>
</reference>
<dbReference type="FunFam" id="3.30.70.100:FF:000001">
    <property type="entry name" value="ATPase copper transporting beta"/>
    <property type="match status" value="1"/>
</dbReference>
<dbReference type="Pfam" id="PF00403">
    <property type="entry name" value="HMA"/>
    <property type="match status" value="1"/>
</dbReference>
<dbReference type="GO" id="GO:0042597">
    <property type="term" value="C:periplasmic space"/>
    <property type="evidence" value="ECO:0007669"/>
    <property type="project" value="UniProtKB-SubCell"/>
</dbReference>
<evidence type="ECO:0000256" key="7">
    <source>
        <dbReference type="ARBA" id="ARBA00022764"/>
    </source>
</evidence>
<keyword evidence="6 11" id="KW-0732">Signal</keyword>
<protein>
    <recommendedName>
        <fullName evidence="10">Periplasmic mercury ion-binding protein</fullName>
    </recommendedName>
</protein>
<evidence type="ECO:0000313" key="14">
    <source>
        <dbReference type="Proteomes" id="UP000292958"/>
    </source>
</evidence>
<evidence type="ECO:0000256" key="11">
    <source>
        <dbReference type="SAM" id="SignalP"/>
    </source>
</evidence>
<comment type="subcellular location">
    <subcellularLocation>
        <location evidence="1 10">Periplasm</location>
    </subcellularLocation>
</comment>
<dbReference type="GO" id="GO:0045340">
    <property type="term" value="F:mercury ion binding"/>
    <property type="evidence" value="ECO:0007669"/>
    <property type="project" value="UniProtKB-UniRule"/>
</dbReference>
<name>A0A4Q7Z2B4_9BACT</name>
<evidence type="ECO:0000256" key="3">
    <source>
        <dbReference type="ARBA" id="ARBA00011245"/>
    </source>
</evidence>
<comment type="caution">
    <text evidence="13">The sequence shown here is derived from an EMBL/GenBank/DDBJ whole genome shotgun (WGS) entry which is preliminary data.</text>
</comment>
<keyword evidence="8 10" id="KW-0476">Mercury</keyword>
<evidence type="ECO:0000259" key="12">
    <source>
        <dbReference type="PROSITE" id="PS50846"/>
    </source>
</evidence>
<comment type="similarity">
    <text evidence="2">Belongs to the MerP family.</text>
</comment>